<evidence type="ECO:0000313" key="2">
    <source>
        <dbReference type="EMBL" id="CAI5776644.1"/>
    </source>
</evidence>
<dbReference type="AlphaFoldDB" id="A0AA35KFQ6"/>
<dbReference type="Proteomes" id="UP001178461">
    <property type="component" value="Chromosome 6"/>
</dbReference>
<feature type="region of interest" description="Disordered" evidence="1">
    <location>
        <begin position="1"/>
        <end position="98"/>
    </location>
</feature>
<accession>A0AA35KFQ6</accession>
<feature type="compositionally biased region" description="Basic residues" evidence="1">
    <location>
        <begin position="78"/>
        <end position="87"/>
    </location>
</feature>
<evidence type="ECO:0000313" key="3">
    <source>
        <dbReference type="Proteomes" id="UP001178461"/>
    </source>
</evidence>
<evidence type="ECO:0000256" key="1">
    <source>
        <dbReference type="SAM" id="MobiDB-lite"/>
    </source>
</evidence>
<organism evidence="2 3">
    <name type="scientific">Podarcis lilfordi</name>
    <name type="common">Lilford's wall lizard</name>
    <dbReference type="NCBI Taxonomy" id="74358"/>
    <lineage>
        <taxon>Eukaryota</taxon>
        <taxon>Metazoa</taxon>
        <taxon>Chordata</taxon>
        <taxon>Craniata</taxon>
        <taxon>Vertebrata</taxon>
        <taxon>Euteleostomi</taxon>
        <taxon>Lepidosauria</taxon>
        <taxon>Squamata</taxon>
        <taxon>Bifurcata</taxon>
        <taxon>Unidentata</taxon>
        <taxon>Episquamata</taxon>
        <taxon>Laterata</taxon>
        <taxon>Lacertibaenia</taxon>
        <taxon>Lacertidae</taxon>
        <taxon>Podarcis</taxon>
    </lineage>
</organism>
<feature type="compositionally biased region" description="Basic and acidic residues" evidence="1">
    <location>
        <begin position="1"/>
        <end position="22"/>
    </location>
</feature>
<name>A0AA35KFQ6_9SAUR</name>
<keyword evidence="3" id="KW-1185">Reference proteome</keyword>
<feature type="compositionally biased region" description="Low complexity" evidence="1">
    <location>
        <begin position="31"/>
        <end position="42"/>
    </location>
</feature>
<reference evidence="2" key="1">
    <citation type="submission" date="2022-12" db="EMBL/GenBank/DDBJ databases">
        <authorList>
            <person name="Alioto T."/>
            <person name="Alioto T."/>
            <person name="Gomez Garrido J."/>
        </authorList>
    </citation>
    <scope>NUCLEOTIDE SEQUENCE</scope>
</reference>
<sequence length="124" mass="13747">MPDQAKDQAGKEEFGSARRSEKESDEEEAEAAAQEPPATFARDLASEERALRLRVVGAPCAPGLPRVNAGEPRGGRRDARHAKRSRLRRDPRPARARTVVTEVTQKDLDVGSRRRLDLEARCCC</sequence>
<protein>
    <submittedName>
        <fullName evidence="2">Uncharacterized protein</fullName>
    </submittedName>
</protein>
<gene>
    <name evidence="2" type="ORF">PODLI_1B003627</name>
</gene>
<dbReference type="EMBL" id="OX395131">
    <property type="protein sequence ID" value="CAI5776644.1"/>
    <property type="molecule type" value="Genomic_DNA"/>
</dbReference>
<proteinExistence type="predicted"/>